<dbReference type="EMBL" id="CP038026">
    <property type="protein sequence ID" value="QBQ35903.1"/>
    <property type="molecule type" value="Genomic_DNA"/>
</dbReference>
<proteinExistence type="predicted"/>
<keyword evidence="3" id="KW-1185">Reference proteome</keyword>
<organism evidence="2 3">
    <name type="scientific">Pseudoduganella plicata</name>
    <dbReference type="NCBI Taxonomy" id="321984"/>
    <lineage>
        <taxon>Bacteria</taxon>
        <taxon>Pseudomonadati</taxon>
        <taxon>Pseudomonadota</taxon>
        <taxon>Betaproteobacteria</taxon>
        <taxon>Burkholderiales</taxon>
        <taxon>Oxalobacteraceae</taxon>
        <taxon>Telluria group</taxon>
        <taxon>Pseudoduganella</taxon>
    </lineage>
</organism>
<evidence type="ECO:0000313" key="3">
    <source>
        <dbReference type="Proteomes" id="UP000294359"/>
    </source>
</evidence>
<protein>
    <submittedName>
        <fullName evidence="2">Uncharacterized protein</fullName>
    </submittedName>
</protein>
<dbReference type="RefSeq" id="WP_134384138.1">
    <property type="nucleotide sequence ID" value="NZ_BMWW01000005.1"/>
</dbReference>
<feature type="compositionally biased region" description="Basic residues" evidence="1">
    <location>
        <begin position="57"/>
        <end position="72"/>
    </location>
</feature>
<sequence length="105" mass="12504">MTKPPMSGFFVVRIRRIVLPPQWNKFLRLRSIHGWYVADCEQYSRMNRMRTMSRMSAAHRRCASGGAHRRRHPDAARTDFRHGHGHGPWRTPRLESDYVFADRTR</sequence>
<evidence type="ECO:0000313" key="2">
    <source>
        <dbReference type="EMBL" id="QBQ35903.1"/>
    </source>
</evidence>
<feature type="compositionally biased region" description="Basic and acidic residues" evidence="1">
    <location>
        <begin position="73"/>
        <end position="82"/>
    </location>
</feature>
<gene>
    <name evidence="2" type="ORF">E1742_06855</name>
</gene>
<name>A0ABX5S6E6_9BURK</name>
<feature type="region of interest" description="Disordered" evidence="1">
    <location>
        <begin position="57"/>
        <end position="92"/>
    </location>
</feature>
<reference evidence="2 3" key="1">
    <citation type="submission" date="2019-03" db="EMBL/GenBank/DDBJ databases">
        <title>Draft Genome Sequences of Six Type Strains of the Genus Massilia.</title>
        <authorList>
            <person name="Miess H."/>
            <person name="Frediansyhah A."/>
            <person name="Gross H."/>
        </authorList>
    </citation>
    <scope>NUCLEOTIDE SEQUENCE [LARGE SCALE GENOMIC DNA]</scope>
    <source>
        <strain evidence="2 3">DSM 17505</strain>
    </source>
</reference>
<accession>A0ABX5S6E6</accession>
<dbReference type="Proteomes" id="UP000294359">
    <property type="component" value="Chromosome"/>
</dbReference>
<evidence type="ECO:0000256" key="1">
    <source>
        <dbReference type="SAM" id="MobiDB-lite"/>
    </source>
</evidence>